<reference evidence="14" key="1">
    <citation type="journal article" date="2016" name="Genome Announc.">
        <title>Draft genome sequences of fungus Aspergillus calidoustus.</title>
        <authorList>
            <person name="Horn F."/>
            <person name="Linde J."/>
            <person name="Mattern D.J."/>
            <person name="Walther G."/>
            <person name="Guthke R."/>
            <person name="Scherlach K."/>
            <person name="Martin K."/>
            <person name="Brakhage A.A."/>
            <person name="Petzke L."/>
            <person name="Valiante V."/>
        </authorList>
    </citation>
    <scope>NUCLEOTIDE SEQUENCE [LARGE SCALE GENOMIC DNA]</scope>
    <source>
        <strain evidence="14">SF006504</strain>
    </source>
</reference>
<keyword evidence="14" id="KW-1185">Reference proteome</keyword>
<dbReference type="PANTHER" id="PTHR24305:SF112">
    <property type="entry name" value="L-ORNITHINE-N5-MONOOXYGENASE (EUROFUNG)"/>
    <property type="match status" value="1"/>
</dbReference>
<name>A0A0U5C0Q5_ASPCI</name>
<dbReference type="InterPro" id="IPR002401">
    <property type="entry name" value="Cyt_P450_E_grp-I"/>
</dbReference>
<evidence type="ECO:0000256" key="11">
    <source>
        <dbReference type="ARBA" id="ARBA00023136"/>
    </source>
</evidence>
<feature type="binding site" description="axial binding residue" evidence="12">
    <location>
        <position position="141"/>
    </location>
    <ligand>
        <name>heme</name>
        <dbReference type="ChEBI" id="CHEBI:30413"/>
    </ligand>
    <ligandPart>
        <name>Fe</name>
        <dbReference type="ChEBI" id="CHEBI:18248"/>
    </ligandPart>
</feature>
<dbReference type="GO" id="GO:0016020">
    <property type="term" value="C:membrane"/>
    <property type="evidence" value="ECO:0007669"/>
    <property type="project" value="UniProtKB-SubCell"/>
</dbReference>
<dbReference type="Proteomes" id="UP000054771">
    <property type="component" value="Unassembled WGS sequence"/>
</dbReference>
<keyword evidence="11" id="KW-0472">Membrane</keyword>
<dbReference type="InterPro" id="IPR050121">
    <property type="entry name" value="Cytochrome_P450_monoxygenase"/>
</dbReference>
<evidence type="ECO:0008006" key="15">
    <source>
        <dbReference type="Google" id="ProtNLM"/>
    </source>
</evidence>
<accession>A0A0U5C0Q5</accession>
<sequence>MNPVAQLAAHCSRSCTSVSVTPRLSRNCAELAPYAKRASGEFTNSTIAHLDHLNGVIHEALRLYPAVPSYLQRKTPPEGIVIGGVHVSGNVSIISPLYTIGRSELAYARPDKFIPERYYSSPSLVREKATFMSFSAGEFNCVGWPLASMNLRTTVARLVMEFDMEFSPGEDGCRF</sequence>
<dbReference type="EMBL" id="CDMC01000001">
    <property type="protein sequence ID" value="CEL00668.1"/>
    <property type="molecule type" value="Genomic_DNA"/>
</dbReference>
<proteinExistence type="inferred from homology"/>
<keyword evidence="6 12" id="KW-0479">Metal-binding</keyword>
<dbReference type="SUPFAM" id="SSF48264">
    <property type="entry name" value="Cytochrome P450"/>
    <property type="match status" value="1"/>
</dbReference>
<dbReference type="Pfam" id="PF00067">
    <property type="entry name" value="p450"/>
    <property type="match status" value="1"/>
</dbReference>
<gene>
    <name evidence="13" type="ORF">ASPCAL00266</name>
</gene>
<evidence type="ECO:0000313" key="14">
    <source>
        <dbReference type="Proteomes" id="UP000054771"/>
    </source>
</evidence>
<dbReference type="OMA" id="RIHINIW"/>
<evidence type="ECO:0000256" key="3">
    <source>
        <dbReference type="ARBA" id="ARBA00010617"/>
    </source>
</evidence>
<dbReference type="Gene3D" id="1.10.630.10">
    <property type="entry name" value="Cytochrome P450"/>
    <property type="match status" value="1"/>
</dbReference>
<dbReference type="GO" id="GO:0005506">
    <property type="term" value="F:iron ion binding"/>
    <property type="evidence" value="ECO:0007669"/>
    <property type="project" value="InterPro"/>
</dbReference>
<keyword evidence="10" id="KW-0503">Monooxygenase</keyword>
<dbReference type="AlphaFoldDB" id="A0A0U5C0Q5"/>
<keyword evidence="5" id="KW-0812">Transmembrane</keyword>
<comment type="subcellular location">
    <subcellularLocation>
        <location evidence="2">Membrane</location>
    </subcellularLocation>
</comment>
<comment type="similarity">
    <text evidence="3">Belongs to the cytochrome P450 family.</text>
</comment>
<evidence type="ECO:0000256" key="10">
    <source>
        <dbReference type="ARBA" id="ARBA00023033"/>
    </source>
</evidence>
<dbReference type="InterPro" id="IPR001128">
    <property type="entry name" value="Cyt_P450"/>
</dbReference>
<dbReference type="PANTHER" id="PTHR24305">
    <property type="entry name" value="CYTOCHROME P450"/>
    <property type="match status" value="1"/>
</dbReference>
<dbReference type="GO" id="GO:0020037">
    <property type="term" value="F:heme binding"/>
    <property type="evidence" value="ECO:0007669"/>
    <property type="project" value="InterPro"/>
</dbReference>
<dbReference type="STRING" id="454130.A0A0U5C0Q5"/>
<evidence type="ECO:0000256" key="7">
    <source>
        <dbReference type="ARBA" id="ARBA00022989"/>
    </source>
</evidence>
<evidence type="ECO:0000313" key="13">
    <source>
        <dbReference type="EMBL" id="CEL00668.1"/>
    </source>
</evidence>
<protein>
    <recommendedName>
        <fullName evidence="15">Cytochrome P450</fullName>
    </recommendedName>
</protein>
<evidence type="ECO:0000256" key="8">
    <source>
        <dbReference type="ARBA" id="ARBA00023002"/>
    </source>
</evidence>
<evidence type="ECO:0000256" key="4">
    <source>
        <dbReference type="ARBA" id="ARBA00022617"/>
    </source>
</evidence>
<comment type="cofactor">
    <cofactor evidence="1 12">
        <name>heme</name>
        <dbReference type="ChEBI" id="CHEBI:30413"/>
    </cofactor>
</comment>
<evidence type="ECO:0000256" key="2">
    <source>
        <dbReference type="ARBA" id="ARBA00004370"/>
    </source>
</evidence>
<dbReference type="OrthoDB" id="6692864at2759"/>
<evidence type="ECO:0000256" key="9">
    <source>
        <dbReference type="ARBA" id="ARBA00023004"/>
    </source>
</evidence>
<evidence type="ECO:0000256" key="12">
    <source>
        <dbReference type="PIRSR" id="PIRSR602401-1"/>
    </source>
</evidence>
<evidence type="ECO:0000256" key="1">
    <source>
        <dbReference type="ARBA" id="ARBA00001971"/>
    </source>
</evidence>
<evidence type="ECO:0000256" key="6">
    <source>
        <dbReference type="ARBA" id="ARBA00022723"/>
    </source>
</evidence>
<dbReference type="InterPro" id="IPR036396">
    <property type="entry name" value="Cyt_P450_sf"/>
</dbReference>
<keyword evidence="9 12" id="KW-0408">Iron</keyword>
<evidence type="ECO:0000256" key="5">
    <source>
        <dbReference type="ARBA" id="ARBA00022692"/>
    </source>
</evidence>
<dbReference type="GO" id="GO:0004497">
    <property type="term" value="F:monooxygenase activity"/>
    <property type="evidence" value="ECO:0007669"/>
    <property type="project" value="UniProtKB-KW"/>
</dbReference>
<keyword evidence="4 12" id="KW-0349">Heme</keyword>
<dbReference type="PRINTS" id="PR00463">
    <property type="entry name" value="EP450I"/>
</dbReference>
<dbReference type="GO" id="GO:0044550">
    <property type="term" value="P:secondary metabolite biosynthetic process"/>
    <property type="evidence" value="ECO:0007669"/>
    <property type="project" value="UniProtKB-ARBA"/>
</dbReference>
<keyword evidence="7" id="KW-1133">Transmembrane helix</keyword>
<keyword evidence="8" id="KW-0560">Oxidoreductase</keyword>
<organism evidence="13 14">
    <name type="scientific">Aspergillus calidoustus</name>
    <dbReference type="NCBI Taxonomy" id="454130"/>
    <lineage>
        <taxon>Eukaryota</taxon>
        <taxon>Fungi</taxon>
        <taxon>Dikarya</taxon>
        <taxon>Ascomycota</taxon>
        <taxon>Pezizomycotina</taxon>
        <taxon>Eurotiomycetes</taxon>
        <taxon>Eurotiomycetidae</taxon>
        <taxon>Eurotiales</taxon>
        <taxon>Aspergillaceae</taxon>
        <taxon>Aspergillus</taxon>
        <taxon>Aspergillus subgen. Nidulantes</taxon>
    </lineage>
</organism>
<dbReference type="GO" id="GO:0016705">
    <property type="term" value="F:oxidoreductase activity, acting on paired donors, with incorporation or reduction of molecular oxygen"/>
    <property type="evidence" value="ECO:0007669"/>
    <property type="project" value="InterPro"/>
</dbReference>